<keyword evidence="3" id="KW-1185">Reference proteome</keyword>
<dbReference type="InterPro" id="IPR012338">
    <property type="entry name" value="Beta-lactam/transpept-like"/>
</dbReference>
<reference evidence="2 3" key="1">
    <citation type="submission" date="2018-09" db="EMBL/GenBank/DDBJ databases">
        <title>Paenibacillus aracenensis nov. sp. isolated from a cave in southern Spain.</title>
        <authorList>
            <person name="Jurado V."/>
            <person name="Gutierrez-Patricio S."/>
            <person name="Gonzalez-Pimentel J.L."/>
            <person name="Miller A.Z."/>
            <person name="Laiz L."/>
            <person name="Saiz-Jimenez C."/>
        </authorList>
    </citation>
    <scope>NUCLEOTIDE SEQUENCE [LARGE SCALE GENOMIC DNA]</scope>
    <source>
        <strain evidence="2 3">DSM 22867</strain>
    </source>
</reference>
<name>A0A3A1V817_9BACL</name>
<dbReference type="GO" id="GO:0016787">
    <property type="term" value="F:hydrolase activity"/>
    <property type="evidence" value="ECO:0007669"/>
    <property type="project" value="UniProtKB-KW"/>
</dbReference>
<comment type="caution">
    <text evidence="2">The sequence shown here is derived from an EMBL/GenBank/DDBJ whole genome shotgun (WGS) entry which is preliminary data.</text>
</comment>
<proteinExistence type="predicted"/>
<evidence type="ECO:0000313" key="2">
    <source>
        <dbReference type="EMBL" id="RIX53570.1"/>
    </source>
</evidence>
<dbReference type="Proteomes" id="UP000266482">
    <property type="component" value="Unassembled WGS sequence"/>
</dbReference>
<dbReference type="OrthoDB" id="9803467at2"/>
<dbReference type="AlphaFoldDB" id="A0A3A1V817"/>
<gene>
    <name evidence="2" type="ORF">D3P08_09030</name>
</gene>
<dbReference type="EMBL" id="QXQA01000004">
    <property type="protein sequence ID" value="RIX53570.1"/>
    <property type="molecule type" value="Genomic_DNA"/>
</dbReference>
<protein>
    <submittedName>
        <fullName evidence="2">Class A beta-lactamase-related serine hydrolase</fullName>
    </submittedName>
</protein>
<feature type="domain" description="Beta-lactamase-related" evidence="1">
    <location>
        <begin position="22"/>
        <end position="310"/>
    </location>
</feature>
<evidence type="ECO:0000313" key="3">
    <source>
        <dbReference type="Proteomes" id="UP000266482"/>
    </source>
</evidence>
<dbReference type="PANTHER" id="PTHR46825">
    <property type="entry name" value="D-ALANYL-D-ALANINE-CARBOXYPEPTIDASE/ENDOPEPTIDASE AMPH"/>
    <property type="match status" value="1"/>
</dbReference>
<dbReference type="Gene3D" id="3.40.710.10">
    <property type="entry name" value="DD-peptidase/beta-lactamase superfamily"/>
    <property type="match status" value="1"/>
</dbReference>
<dbReference type="InterPro" id="IPR050491">
    <property type="entry name" value="AmpC-like"/>
</dbReference>
<organism evidence="2 3">
    <name type="scientific">Paenibacillus nanensis</name>
    <dbReference type="NCBI Taxonomy" id="393251"/>
    <lineage>
        <taxon>Bacteria</taxon>
        <taxon>Bacillati</taxon>
        <taxon>Bacillota</taxon>
        <taxon>Bacilli</taxon>
        <taxon>Bacillales</taxon>
        <taxon>Paenibacillaceae</taxon>
        <taxon>Paenibacillus</taxon>
    </lineage>
</organism>
<dbReference type="SUPFAM" id="SSF56601">
    <property type="entry name" value="beta-lactamase/transpeptidase-like"/>
    <property type="match status" value="1"/>
</dbReference>
<keyword evidence="2" id="KW-0378">Hydrolase</keyword>
<dbReference type="InterPro" id="IPR001466">
    <property type="entry name" value="Beta-lactam-related"/>
</dbReference>
<sequence length="416" mass="47202">MTTQTKLANYLHTYRERYPLSGTVLIAQNGSILYEEAFGNASEEHQVPNTMDTKFGIWSVTKSFTAMAIMMLAEQGLLRLDDPAGDYLPSLKSRDSMSIRQLLQHRSGLPNFTSMPEYNADWNKWPAAKETVLERLADKPNDFLPGTAFAYNNTGYYLLGVIVEAVTGSGFEDFLRLRILQPLDMRSSGINNGRCVIPGLASAYSASNQTLAPAEYIDMSTVISAGGMYSTARDLLKWDQALYSDTLVGRSVIEDVFSREEEGYGLGWFLNRKHDRRRIYHGGAYRGYRSELHRYPDERMTVILLSNYDFVPVTRLVDHLSGIVFGEDAAPPVPPSPYPIAEAELAPLLGRYEGYGCQAIVDRDEEDIYFVWNNRERNPIYPISETSFQHKYYDLSYSFKKNHDGLWTFLGMKKQP</sequence>
<evidence type="ECO:0000259" key="1">
    <source>
        <dbReference type="Pfam" id="PF00144"/>
    </source>
</evidence>
<dbReference type="RefSeq" id="WP_119599179.1">
    <property type="nucleotide sequence ID" value="NZ_QXQA01000004.1"/>
</dbReference>
<dbReference type="PANTHER" id="PTHR46825:SF9">
    <property type="entry name" value="BETA-LACTAMASE-RELATED DOMAIN-CONTAINING PROTEIN"/>
    <property type="match status" value="1"/>
</dbReference>
<dbReference type="Pfam" id="PF00144">
    <property type="entry name" value="Beta-lactamase"/>
    <property type="match status" value="1"/>
</dbReference>
<accession>A0A3A1V817</accession>